<proteinExistence type="predicted"/>
<evidence type="ECO:0000313" key="3">
    <source>
        <dbReference type="Proteomes" id="UP001549145"/>
    </source>
</evidence>
<accession>A0ABV2L9U4</accession>
<reference evidence="2 3" key="1">
    <citation type="submission" date="2024-06" db="EMBL/GenBank/DDBJ databases">
        <title>Genomic Encyclopedia of Type Strains, Phase IV (KMG-IV): sequencing the most valuable type-strain genomes for metagenomic binning, comparative biology and taxonomic classification.</title>
        <authorList>
            <person name="Goeker M."/>
        </authorList>
    </citation>
    <scope>NUCLEOTIDE SEQUENCE [LARGE SCALE GENOMIC DNA]</scope>
    <source>
        <strain evidence="2 3">DSM 21331</strain>
    </source>
</reference>
<feature type="region of interest" description="Disordered" evidence="1">
    <location>
        <begin position="1"/>
        <end position="68"/>
    </location>
</feature>
<sequence>MRNHITPIHCALSTASAETRDASTGPDGNPRLTLVPTERDRPARVSTDKPGEVVPSSYDFEGFGSFSG</sequence>
<name>A0ABV2L9U4_9HYPH</name>
<protein>
    <submittedName>
        <fullName evidence="2">Uncharacterized protein</fullName>
    </submittedName>
</protein>
<evidence type="ECO:0000256" key="1">
    <source>
        <dbReference type="SAM" id="MobiDB-lite"/>
    </source>
</evidence>
<evidence type="ECO:0000313" key="2">
    <source>
        <dbReference type="EMBL" id="MET3694614.1"/>
    </source>
</evidence>
<dbReference type="EMBL" id="JBEPMM010000016">
    <property type="protein sequence ID" value="MET3694614.1"/>
    <property type="molecule type" value="Genomic_DNA"/>
</dbReference>
<comment type="caution">
    <text evidence="2">The sequence shown here is derived from an EMBL/GenBank/DDBJ whole genome shotgun (WGS) entry which is preliminary data.</text>
</comment>
<feature type="compositionally biased region" description="Basic and acidic residues" evidence="1">
    <location>
        <begin position="37"/>
        <end position="51"/>
    </location>
</feature>
<dbReference type="RefSeq" id="WP_238279616.1">
    <property type="nucleotide sequence ID" value="NZ_BPQL01000062.1"/>
</dbReference>
<organism evidence="2 3">
    <name type="scientific">Methylobacterium goesingense</name>
    <dbReference type="NCBI Taxonomy" id="243690"/>
    <lineage>
        <taxon>Bacteria</taxon>
        <taxon>Pseudomonadati</taxon>
        <taxon>Pseudomonadota</taxon>
        <taxon>Alphaproteobacteria</taxon>
        <taxon>Hyphomicrobiales</taxon>
        <taxon>Methylobacteriaceae</taxon>
        <taxon>Methylobacterium</taxon>
    </lineage>
</organism>
<keyword evidence="3" id="KW-1185">Reference proteome</keyword>
<gene>
    <name evidence="2" type="ORF">ABID43_004176</name>
</gene>
<dbReference type="Proteomes" id="UP001549145">
    <property type="component" value="Unassembled WGS sequence"/>
</dbReference>